<reference evidence="4" key="1">
    <citation type="submission" date="2023-08" db="EMBL/GenBank/DDBJ databases">
        <title>Pelteobagrus vachellii genome.</title>
        <authorList>
            <person name="Liu H."/>
        </authorList>
    </citation>
    <scope>NUCLEOTIDE SEQUENCE</scope>
    <source>
        <strain evidence="4">PRFRI_2022a</strain>
        <tissue evidence="4">Muscle</tissue>
    </source>
</reference>
<evidence type="ECO:0000313" key="5">
    <source>
        <dbReference type="Proteomes" id="UP001187315"/>
    </source>
</evidence>
<evidence type="ECO:0000259" key="3">
    <source>
        <dbReference type="PROSITE" id="PS50102"/>
    </source>
</evidence>
<dbReference type="GO" id="GO:0003723">
    <property type="term" value="F:RNA binding"/>
    <property type="evidence" value="ECO:0007669"/>
    <property type="project" value="UniProtKB-UniRule"/>
</dbReference>
<organism evidence="4 5">
    <name type="scientific">Tachysurus vachellii</name>
    <name type="common">Darkbarbel catfish</name>
    <name type="synonym">Pelteobagrus vachellii</name>
    <dbReference type="NCBI Taxonomy" id="175792"/>
    <lineage>
        <taxon>Eukaryota</taxon>
        <taxon>Metazoa</taxon>
        <taxon>Chordata</taxon>
        <taxon>Craniata</taxon>
        <taxon>Vertebrata</taxon>
        <taxon>Euteleostomi</taxon>
        <taxon>Actinopterygii</taxon>
        <taxon>Neopterygii</taxon>
        <taxon>Teleostei</taxon>
        <taxon>Ostariophysi</taxon>
        <taxon>Siluriformes</taxon>
        <taxon>Bagridae</taxon>
        <taxon>Tachysurus</taxon>
    </lineage>
</organism>
<dbReference type="InterPro" id="IPR012677">
    <property type="entry name" value="Nucleotide-bd_a/b_plait_sf"/>
</dbReference>
<protein>
    <recommendedName>
        <fullName evidence="3">RRM domain-containing protein</fullName>
    </recommendedName>
</protein>
<dbReference type="PROSITE" id="PS50102">
    <property type="entry name" value="RRM"/>
    <property type="match status" value="1"/>
</dbReference>
<sequence>MQFKVVFQKNRPWDLGKESETQQNTKIHTNIFGSWTPVVFPQTRLFRMSSEEDFSLVSEDDPSFTLKSIQKDIEKLKEVHDDLVKDCKFLHEAKNSNIKFTQEFRQRVDITKRRLEDENMSQTKALKKEEERLSELQKEEKKLSMEFMKIQQELQTMHETHQSLKQQTEVSTAVPEKKVVFNGETAQEADALSFDVKPHVVYPMEGGTAFITFEEEDVAEKILALKEHVVHLGECSITVRAEPVQFLVPASVEMDTQVCPQRILISNLPKKENMDRILDKLEIHFSKSRYRGGEVDEIDILEDSGNVVIKFIDSNIAKSLTDNQMHEIELDKGKRHKVKVTPFLNGEITLLKTCNTTCHKTVLLTGIPDVMEKDNLQDLLEIHFQKSANSGGEVDAIVYNPVGGRTLAVFEEDMSKPEQNQ</sequence>
<feature type="coiled-coil region" evidence="2">
    <location>
        <begin position="112"/>
        <end position="153"/>
    </location>
</feature>
<dbReference type="GO" id="GO:0005634">
    <property type="term" value="C:nucleus"/>
    <property type="evidence" value="ECO:0007669"/>
    <property type="project" value="TreeGrafter"/>
</dbReference>
<feature type="domain" description="RRM" evidence="3">
    <location>
        <begin position="261"/>
        <end position="343"/>
    </location>
</feature>
<evidence type="ECO:0000313" key="4">
    <source>
        <dbReference type="EMBL" id="KAK2829732.1"/>
    </source>
</evidence>
<dbReference type="EMBL" id="JAVHJS010000018">
    <property type="protein sequence ID" value="KAK2829732.1"/>
    <property type="molecule type" value="Genomic_DNA"/>
</dbReference>
<dbReference type="Gene3D" id="3.30.70.330">
    <property type="match status" value="1"/>
</dbReference>
<dbReference type="PANTHER" id="PTHR15225:SF1">
    <property type="entry name" value="INTERFERON-INDUCED 35 KDA PROTEIN"/>
    <property type="match status" value="1"/>
</dbReference>
<keyword evidence="5" id="KW-1185">Reference proteome</keyword>
<accession>A0AA88S757</accession>
<comment type="caution">
    <text evidence="4">The sequence shown here is derived from an EMBL/GenBank/DDBJ whole genome shotgun (WGS) entry which is preliminary data.</text>
</comment>
<evidence type="ECO:0000256" key="1">
    <source>
        <dbReference type="PROSITE-ProRule" id="PRU00176"/>
    </source>
</evidence>
<keyword evidence="2" id="KW-0175">Coiled coil</keyword>
<proteinExistence type="predicted"/>
<gene>
    <name evidence="4" type="ORF">Q7C36_017722</name>
</gene>
<dbReference type="Proteomes" id="UP001187315">
    <property type="component" value="Unassembled WGS sequence"/>
</dbReference>
<dbReference type="PANTHER" id="PTHR15225">
    <property type="entry name" value="INTERFERON-INDUCED PROTEIN 35/NMI N-MYC/STAT INTERACTING PROTEIN"/>
    <property type="match status" value="1"/>
</dbReference>
<dbReference type="Pfam" id="PF07292">
    <property type="entry name" value="NID"/>
    <property type="match status" value="2"/>
</dbReference>
<dbReference type="AlphaFoldDB" id="A0AA88S757"/>
<keyword evidence="1" id="KW-0694">RNA-binding</keyword>
<dbReference type="InterPro" id="IPR000504">
    <property type="entry name" value="RRM_dom"/>
</dbReference>
<name>A0AA88S757_TACVA</name>
<evidence type="ECO:0000256" key="2">
    <source>
        <dbReference type="SAM" id="Coils"/>
    </source>
</evidence>
<dbReference type="InterPro" id="IPR009909">
    <property type="entry name" value="Nmi/IFP35_dom"/>
</dbReference>